<reference evidence="1 2" key="2">
    <citation type="submission" date="2023-06" db="EMBL/GenBank/DDBJ databases">
        <authorList>
            <person name="Zeman M."/>
            <person name="Kubasova T."/>
            <person name="Jahodarova E."/>
            <person name="Nykrynova M."/>
            <person name="Rychlik I."/>
        </authorList>
    </citation>
    <scope>NUCLEOTIDE SEQUENCE [LARGE SCALE GENOMIC DNA]</scope>
    <source>
        <strain evidence="1 2">161_Gplus</strain>
    </source>
</reference>
<evidence type="ECO:0000313" key="2">
    <source>
        <dbReference type="Proteomes" id="UP001529343"/>
    </source>
</evidence>
<keyword evidence="2" id="KW-1185">Reference proteome</keyword>
<accession>A0ABT7UXF2</accession>
<dbReference type="RefSeq" id="WP_283593963.1">
    <property type="nucleotide sequence ID" value="NZ_JAUDDW010000012.1"/>
</dbReference>
<sequence>MSKPHQLSRQASLVYGAMLLPINTFLKLYLRDQERYEAAHKSPGRLPDNSDQSK</sequence>
<protein>
    <submittedName>
        <fullName evidence="1">Uncharacterized protein</fullName>
    </submittedName>
</protein>
<organism evidence="1 2">
    <name type="scientific">Limosilactobacillus pontis</name>
    <dbReference type="NCBI Taxonomy" id="35787"/>
    <lineage>
        <taxon>Bacteria</taxon>
        <taxon>Bacillati</taxon>
        <taxon>Bacillota</taxon>
        <taxon>Bacilli</taxon>
        <taxon>Lactobacillales</taxon>
        <taxon>Lactobacillaceae</taxon>
        <taxon>Limosilactobacillus</taxon>
    </lineage>
</organism>
<gene>
    <name evidence="1" type="ORF">QUW44_04345</name>
</gene>
<dbReference type="Proteomes" id="UP001529343">
    <property type="component" value="Unassembled WGS sequence"/>
</dbReference>
<name>A0ABT7UXF2_9LACO</name>
<comment type="caution">
    <text evidence="1">The sequence shown here is derived from an EMBL/GenBank/DDBJ whole genome shotgun (WGS) entry which is preliminary data.</text>
</comment>
<dbReference type="EMBL" id="JAUDDW010000012">
    <property type="protein sequence ID" value="MDM8266397.1"/>
    <property type="molecule type" value="Genomic_DNA"/>
</dbReference>
<proteinExistence type="predicted"/>
<reference evidence="2" key="1">
    <citation type="submission" date="2023-06" db="EMBL/GenBank/DDBJ databases">
        <title>Identification and characterization of horizontal gene transfer across gut microbiota members of farm animals based on homology search.</title>
        <authorList>
            <person name="Zeman M."/>
            <person name="Kubasova T."/>
            <person name="Jahodarova E."/>
            <person name="Nykrynova M."/>
            <person name="Rychlik I."/>
        </authorList>
    </citation>
    <scope>NUCLEOTIDE SEQUENCE [LARGE SCALE GENOMIC DNA]</scope>
    <source>
        <strain evidence="2">161_Gplus</strain>
    </source>
</reference>
<evidence type="ECO:0000313" key="1">
    <source>
        <dbReference type="EMBL" id="MDM8266397.1"/>
    </source>
</evidence>